<dbReference type="InterPro" id="IPR017850">
    <property type="entry name" value="Alkaline_phosphatase_core_sf"/>
</dbReference>
<organism evidence="1 2">
    <name type="scientific">Hymenolepis diminuta</name>
    <name type="common">Rat tapeworm</name>
    <dbReference type="NCBI Taxonomy" id="6216"/>
    <lineage>
        <taxon>Eukaryota</taxon>
        <taxon>Metazoa</taxon>
        <taxon>Spiralia</taxon>
        <taxon>Lophotrochozoa</taxon>
        <taxon>Platyhelminthes</taxon>
        <taxon>Cestoda</taxon>
        <taxon>Eucestoda</taxon>
        <taxon>Cyclophyllidea</taxon>
        <taxon>Hymenolepididae</taxon>
        <taxon>Hymenolepis</taxon>
    </lineage>
</organism>
<accession>A0A564ZAG4</accession>
<proteinExistence type="predicted"/>
<evidence type="ECO:0000313" key="2">
    <source>
        <dbReference type="Proteomes" id="UP000321570"/>
    </source>
</evidence>
<name>A0A564ZAG4_HYMDI</name>
<reference evidence="1 2" key="1">
    <citation type="submission" date="2019-07" db="EMBL/GenBank/DDBJ databases">
        <authorList>
            <person name="Jastrzebski P J."/>
            <person name="Paukszto L."/>
            <person name="Jastrzebski P J."/>
        </authorList>
    </citation>
    <scope>NUCLEOTIDE SEQUENCE [LARGE SCALE GENOMIC DNA]</scope>
    <source>
        <strain evidence="1 2">WMS-il1</strain>
    </source>
</reference>
<dbReference type="EMBL" id="CABIJS010000697">
    <property type="protein sequence ID" value="VUZ56023.1"/>
    <property type="molecule type" value="Genomic_DNA"/>
</dbReference>
<dbReference type="GO" id="GO:0016787">
    <property type="term" value="F:hydrolase activity"/>
    <property type="evidence" value="ECO:0007669"/>
    <property type="project" value="UniProtKB-ARBA"/>
</dbReference>
<evidence type="ECO:0000313" key="1">
    <source>
        <dbReference type="EMBL" id="VUZ56023.1"/>
    </source>
</evidence>
<dbReference type="AlphaFoldDB" id="A0A564ZAG4"/>
<sequence>MHGYDNANPEMHPFMVAAGPDIKQFTDRQIFYQIDIYPLICALLGLDKPNTIDGLIDRAIPFMKNPPNEAFLTQFRKYANGTLTH</sequence>
<gene>
    <name evidence="1" type="ORF">WMSIL1_LOCUS13617</name>
</gene>
<dbReference type="SUPFAM" id="SSF53649">
    <property type="entry name" value="Alkaline phosphatase-like"/>
    <property type="match status" value="1"/>
</dbReference>
<dbReference type="Gene3D" id="3.40.720.10">
    <property type="entry name" value="Alkaline Phosphatase, subunit A"/>
    <property type="match status" value="1"/>
</dbReference>
<keyword evidence="2" id="KW-1185">Reference proteome</keyword>
<protein>
    <submittedName>
        <fullName evidence="1">Uncharacterized protein</fullName>
    </submittedName>
</protein>
<dbReference type="Proteomes" id="UP000321570">
    <property type="component" value="Unassembled WGS sequence"/>
</dbReference>
<dbReference type="PANTHER" id="PTHR10151:SF120">
    <property type="entry name" value="BIS(5'-ADENOSYL)-TRIPHOSPHATASE"/>
    <property type="match status" value="1"/>
</dbReference>
<dbReference type="PANTHER" id="PTHR10151">
    <property type="entry name" value="ECTONUCLEOTIDE PYROPHOSPHATASE/PHOSPHODIESTERASE"/>
    <property type="match status" value="1"/>
</dbReference>